<dbReference type="RefSeq" id="XP_033535703.1">
    <property type="nucleotide sequence ID" value="XM_033682798.1"/>
</dbReference>
<keyword evidence="1" id="KW-0677">Repeat</keyword>
<reference evidence="7" key="3">
    <citation type="submission" date="2025-04" db="UniProtKB">
        <authorList>
            <consortium name="RefSeq"/>
        </authorList>
    </citation>
    <scope>IDENTIFICATION</scope>
    <source>
        <strain evidence="7">CBS 781.70</strain>
    </source>
</reference>
<evidence type="ECO:0000313" key="6">
    <source>
        <dbReference type="Proteomes" id="UP000504638"/>
    </source>
</evidence>
<dbReference type="EMBL" id="ML975154">
    <property type="protein sequence ID" value="KAF1814072.1"/>
    <property type="molecule type" value="Genomic_DNA"/>
</dbReference>
<name>A0A6G1G7U5_9PEZI</name>
<evidence type="ECO:0000313" key="7">
    <source>
        <dbReference type="RefSeq" id="XP_033535703.1"/>
    </source>
</evidence>
<dbReference type="SUPFAM" id="SSF48403">
    <property type="entry name" value="Ankyrin repeat"/>
    <property type="match status" value="1"/>
</dbReference>
<gene>
    <name evidence="5 7" type="ORF">P152DRAFT_513379</name>
</gene>
<dbReference type="AlphaFoldDB" id="A0A6G1G7U5"/>
<dbReference type="PROSITE" id="PS50297">
    <property type="entry name" value="ANK_REP_REGION"/>
    <property type="match status" value="1"/>
</dbReference>
<feature type="compositionally biased region" description="Acidic residues" evidence="4">
    <location>
        <begin position="178"/>
        <end position="198"/>
    </location>
</feature>
<keyword evidence="2 3" id="KW-0040">ANK repeat</keyword>
<feature type="repeat" description="ANK" evidence="3">
    <location>
        <begin position="111"/>
        <end position="143"/>
    </location>
</feature>
<organism evidence="5">
    <name type="scientific">Eremomyces bilateralis CBS 781.70</name>
    <dbReference type="NCBI Taxonomy" id="1392243"/>
    <lineage>
        <taxon>Eukaryota</taxon>
        <taxon>Fungi</taxon>
        <taxon>Dikarya</taxon>
        <taxon>Ascomycota</taxon>
        <taxon>Pezizomycotina</taxon>
        <taxon>Dothideomycetes</taxon>
        <taxon>Dothideomycetes incertae sedis</taxon>
        <taxon>Eremomycetales</taxon>
        <taxon>Eremomycetaceae</taxon>
        <taxon>Eremomyces</taxon>
    </lineage>
</organism>
<feature type="region of interest" description="Disordered" evidence="4">
    <location>
        <begin position="171"/>
        <end position="206"/>
    </location>
</feature>
<dbReference type="InterPro" id="IPR036770">
    <property type="entry name" value="Ankyrin_rpt-contain_sf"/>
</dbReference>
<sequence>MVPSLSEDEIDDILYFSRANETADLEQFLAELAGQKSCTKSELITAAVDEESGNGALHYACANGHIDIVQAVLASFDDSNAPSSAPQNGDSQVSNQSSPAMISYINTKNKSGNTALHWASLNGHLPAVEILLKRKADPTVLNAAGHDAVYEAELNDKGEVVDLLLKEGLGLDTAVKGDEDESDEEEEDAEGMEVDTDDATNAASGS</sequence>
<protein>
    <submittedName>
        <fullName evidence="5 7">Ankyrin</fullName>
    </submittedName>
</protein>
<dbReference type="Pfam" id="PF12796">
    <property type="entry name" value="Ank_2"/>
    <property type="match status" value="1"/>
</dbReference>
<evidence type="ECO:0000256" key="1">
    <source>
        <dbReference type="ARBA" id="ARBA00022737"/>
    </source>
</evidence>
<accession>A0A6G1G7U5</accession>
<keyword evidence="6" id="KW-1185">Reference proteome</keyword>
<dbReference type="GeneID" id="54423368"/>
<dbReference type="PANTHER" id="PTHR24198">
    <property type="entry name" value="ANKYRIN REPEAT AND PROTEIN KINASE DOMAIN-CONTAINING PROTEIN"/>
    <property type="match status" value="1"/>
</dbReference>
<dbReference type="SMART" id="SM00248">
    <property type="entry name" value="ANK"/>
    <property type="match status" value="3"/>
</dbReference>
<dbReference type="Gene3D" id="1.25.40.20">
    <property type="entry name" value="Ankyrin repeat-containing domain"/>
    <property type="match status" value="1"/>
</dbReference>
<dbReference type="OrthoDB" id="10057496at2759"/>
<dbReference type="Pfam" id="PF00023">
    <property type="entry name" value="Ank"/>
    <property type="match status" value="1"/>
</dbReference>
<evidence type="ECO:0000256" key="3">
    <source>
        <dbReference type="PROSITE-ProRule" id="PRU00023"/>
    </source>
</evidence>
<reference evidence="5 7" key="1">
    <citation type="submission" date="2020-01" db="EMBL/GenBank/DDBJ databases">
        <authorList>
            <consortium name="DOE Joint Genome Institute"/>
            <person name="Haridas S."/>
            <person name="Albert R."/>
            <person name="Binder M."/>
            <person name="Bloem J."/>
            <person name="Labutti K."/>
            <person name="Salamov A."/>
            <person name="Andreopoulos B."/>
            <person name="Baker S.E."/>
            <person name="Barry K."/>
            <person name="Bills G."/>
            <person name="Bluhm B.H."/>
            <person name="Cannon C."/>
            <person name="Castanera R."/>
            <person name="Culley D.E."/>
            <person name="Daum C."/>
            <person name="Ezra D."/>
            <person name="Gonzalez J.B."/>
            <person name="Henrissat B."/>
            <person name="Kuo A."/>
            <person name="Liang C."/>
            <person name="Lipzen A."/>
            <person name="Lutzoni F."/>
            <person name="Magnuson J."/>
            <person name="Mondo S."/>
            <person name="Nolan M."/>
            <person name="Ohm R."/>
            <person name="Pangilinan J."/>
            <person name="Park H.-J."/>
            <person name="Ramirez L."/>
            <person name="Alfaro M."/>
            <person name="Sun H."/>
            <person name="Tritt A."/>
            <person name="Yoshinaga Y."/>
            <person name="Zwiers L.-H."/>
            <person name="Turgeon B.G."/>
            <person name="Goodwin S.B."/>
            <person name="Spatafora J.W."/>
            <person name="Crous P.W."/>
            <person name="Grigoriev I.V."/>
        </authorList>
    </citation>
    <scope>NUCLEOTIDE SEQUENCE</scope>
    <source>
        <strain evidence="5 7">CBS 781.70</strain>
    </source>
</reference>
<dbReference type="PROSITE" id="PS50088">
    <property type="entry name" value="ANK_REPEAT"/>
    <property type="match status" value="2"/>
</dbReference>
<evidence type="ECO:0000256" key="2">
    <source>
        <dbReference type="ARBA" id="ARBA00023043"/>
    </source>
</evidence>
<dbReference type="InterPro" id="IPR002110">
    <property type="entry name" value="Ankyrin_rpt"/>
</dbReference>
<proteinExistence type="predicted"/>
<reference evidence="7" key="2">
    <citation type="submission" date="2020-04" db="EMBL/GenBank/DDBJ databases">
        <authorList>
            <consortium name="NCBI Genome Project"/>
        </authorList>
    </citation>
    <scope>NUCLEOTIDE SEQUENCE</scope>
    <source>
        <strain evidence="7">CBS 781.70</strain>
    </source>
</reference>
<evidence type="ECO:0000313" key="5">
    <source>
        <dbReference type="EMBL" id="KAF1814072.1"/>
    </source>
</evidence>
<dbReference type="Proteomes" id="UP000504638">
    <property type="component" value="Unplaced"/>
</dbReference>
<feature type="repeat" description="ANK" evidence="3">
    <location>
        <begin position="52"/>
        <end position="84"/>
    </location>
</feature>
<evidence type="ECO:0000256" key="4">
    <source>
        <dbReference type="SAM" id="MobiDB-lite"/>
    </source>
</evidence>
<dbReference type="PANTHER" id="PTHR24198:SF165">
    <property type="entry name" value="ANKYRIN REPEAT-CONTAINING PROTEIN-RELATED"/>
    <property type="match status" value="1"/>
</dbReference>